<comment type="caution">
    <text evidence="2">The sequence shown here is derived from an EMBL/GenBank/DDBJ whole genome shotgun (WGS) entry which is preliminary data.</text>
</comment>
<feature type="transmembrane region" description="Helical" evidence="1">
    <location>
        <begin position="202"/>
        <end position="220"/>
    </location>
</feature>
<feature type="transmembrane region" description="Helical" evidence="1">
    <location>
        <begin position="164"/>
        <end position="190"/>
    </location>
</feature>
<dbReference type="Proteomes" id="UP001596542">
    <property type="component" value="Unassembled WGS sequence"/>
</dbReference>
<keyword evidence="1" id="KW-0472">Membrane</keyword>
<dbReference type="InterPro" id="IPR025291">
    <property type="entry name" value="DUF4153"/>
</dbReference>
<proteinExistence type="predicted"/>
<name>A0ABW2ICV9_9BURK</name>
<feature type="transmembrane region" description="Helical" evidence="1">
    <location>
        <begin position="364"/>
        <end position="387"/>
    </location>
</feature>
<feature type="transmembrane region" description="Helical" evidence="1">
    <location>
        <begin position="301"/>
        <end position="326"/>
    </location>
</feature>
<dbReference type="Pfam" id="PF13687">
    <property type="entry name" value="DUF4153"/>
    <property type="match status" value="1"/>
</dbReference>
<sequence>MHTADEELSIPRAIVTDRVARLRLLTGLLQGAILYALYFSLKEKFWPANNGYLFSPLTMIFVFVPILFISGLGHLNARRMWIWMIAAAVICVLMGVYDIWRIGYIDSNDWFGVDGVRRTPSTLVLLFVTGGFYIAHALVLAAAADDKRIARYPTYFETAWKLIIQIKFSILFVAVLWLILWLGATLFMLVKVNFLQKLLEQSWFAIPVITFAFSTALHITDVRPGIVRGIRSLLLVLMSWLLPITALIVGGFLLTLPFTGLEPLWATRHATSVLLGASATLVILINAAFQGGEVGKEVARVLRISARLACLLLLPMTLIAIYSLTLRVQQYGWSHDRVIAAACLLVATCYASGYLWAALERGVWLARIAAVNVLTSFLILATLLALFTPVADPARISVSNQLARLQSGQVSADKFDFEYLRFEGARYGDRALKAFKEKAEGPDAAVISKRASAALEKKNRWSRQDPDANSQSRAANIAVWPKGQTLPEAFLKQNWGDGGSSYLLPDCLKLQNSKCNAYLLDLNGDGKTEILLKNEQDYGHFVVFAQQTDGSWKPAGSMTGHAGCKEVAEALAAGRFRSTPPLFQDLEVAGQRLHVQPWLNDQLKCNVLRGTMEQYSHK</sequence>
<keyword evidence="3" id="KW-1185">Reference proteome</keyword>
<evidence type="ECO:0000313" key="2">
    <source>
        <dbReference type="EMBL" id="MFC7288787.1"/>
    </source>
</evidence>
<dbReference type="EMBL" id="JBHTBU010000002">
    <property type="protein sequence ID" value="MFC7288787.1"/>
    <property type="molecule type" value="Genomic_DNA"/>
</dbReference>
<feature type="transmembrane region" description="Helical" evidence="1">
    <location>
        <begin position="270"/>
        <end position="289"/>
    </location>
</feature>
<gene>
    <name evidence="2" type="ORF">ACFQPC_12115</name>
</gene>
<evidence type="ECO:0000313" key="3">
    <source>
        <dbReference type="Proteomes" id="UP001596542"/>
    </source>
</evidence>
<feature type="transmembrane region" description="Helical" evidence="1">
    <location>
        <begin position="232"/>
        <end position="258"/>
    </location>
</feature>
<evidence type="ECO:0000256" key="1">
    <source>
        <dbReference type="SAM" id="Phobius"/>
    </source>
</evidence>
<feature type="transmembrane region" description="Helical" evidence="1">
    <location>
        <begin position="22"/>
        <end position="41"/>
    </location>
</feature>
<feature type="transmembrane region" description="Helical" evidence="1">
    <location>
        <begin position="53"/>
        <end position="73"/>
    </location>
</feature>
<feature type="transmembrane region" description="Helical" evidence="1">
    <location>
        <begin position="80"/>
        <end position="100"/>
    </location>
</feature>
<reference evidence="3" key="1">
    <citation type="journal article" date="2019" name="Int. J. Syst. Evol. Microbiol.">
        <title>The Global Catalogue of Microorganisms (GCM) 10K type strain sequencing project: providing services to taxonomists for standard genome sequencing and annotation.</title>
        <authorList>
            <consortium name="The Broad Institute Genomics Platform"/>
            <consortium name="The Broad Institute Genome Sequencing Center for Infectious Disease"/>
            <person name="Wu L."/>
            <person name="Ma J."/>
        </authorList>
    </citation>
    <scope>NUCLEOTIDE SEQUENCE [LARGE SCALE GENOMIC DNA]</scope>
    <source>
        <strain evidence="3">KACC 12508</strain>
    </source>
</reference>
<feature type="transmembrane region" description="Helical" evidence="1">
    <location>
        <begin position="120"/>
        <end position="143"/>
    </location>
</feature>
<accession>A0ABW2ICV9</accession>
<organism evidence="2 3">
    <name type="scientific">Herminiimonas glaciei</name>
    <dbReference type="NCBI Taxonomy" id="523788"/>
    <lineage>
        <taxon>Bacteria</taxon>
        <taxon>Pseudomonadati</taxon>
        <taxon>Pseudomonadota</taxon>
        <taxon>Betaproteobacteria</taxon>
        <taxon>Burkholderiales</taxon>
        <taxon>Oxalobacteraceae</taxon>
        <taxon>Herminiimonas</taxon>
    </lineage>
</organism>
<keyword evidence="1" id="KW-1133">Transmembrane helix</keyword>
<feature type="transmembrane region" description="Helical" evidence="1">
    <location>
        <begin position="338"/>
        <end position="357"/>
    </location>
</feature>
<protein>
    <submittedName>
        <fullName evidence="2">DUF4153 domain-containing protein</fullName>
    </submittedName>
</protein>
<dbReference type="RefSeq" id="WP_382272198.1">
    <property type="nucleotide sequence ID" value="NZ_JBHTBU010000002.1"/>
</dbReference>
<keyword evidence="1" id="KW-0812">Transmembrane</keyword>